<dbReference type="PhylomeDB" id="B3RST7"/>
<dbReference type="OrthoDB" id="5835829at2759"/>
<dbReference type="FunFam" id="3.40.50.2000:FF:000021">
    <property type="entry name" value="UDP-glucuronosyltransferase"/>
    <property type="match status" value="1"/>
</dbReference>
<sequence>MGKIWTFTGLCLLITLASLPCTQSLKVGVLPMIGGSHTLSMDLITQQIIKRGHEAVTIISNEPDRLKKLKPSPLALFEIDRPATSEDFQSLLISSDPLYPVYGLYDIQTRYCDAILSNKTLLQSIQDVDIVVSDGIYFCSILLPEVLNKPNIQISFSGGIIGFHTFVGQYEPSSYIPLRITLSASGNVEKKMAFAQRAANFIFGKIFFALMEYFSVSVVNKLRFKHNISTHLTLHQLRQKPSLFLTAVDFSIEYTRPLPPYIQAIGPITPKPASPLPPAFQTIMQNSTSRGVVLVSFGSELQLSDDNLPKMTAALGKLPYTVIWKTRQKIDNIPSNVNVVQWVPQNDILGHRKTIAFITHCGSNGLYEGAYHGVPMIGMPGMIEQIGNAERLLRAGVAIYVDFNNFSEADIINAVTELVENKRYKDNAVKISKVIKSRRRSPTDTVVDWIEYVVETDGAHHLKVEGENLWFYEFYNLDVLLVVTAIIYIIYCVLAFFIKAICSSKSKAKVD</sequence>
<keyword evidence="7" id="KW-1185">Reference proteome</keyword>
<comment type="catalytic activity">
    <reaction evidence="5">
        <text>glucuronate acceptor + UDP-alpha-D-glucuronate = acceptor beta-D-glucuronoside + UDP + H(+)</text>
        <dbReference type="Rhea" id="RHEA:21032"/>
        <dbReference type="ChEBI" id="CHEBI:15378"/>
        <dbReference type="ChEBI" id="CHEBI:58052"/>
        <dbReference type="ChEBI" id="CHEBI:58223"/>
        <dbReference type="ChEBI" id="CHEBI:132367"/>
        <dbReference type="ChEBI" id="CHEBI:132368"/>
        <dbReference type="EC" id="2.4.1.17"/>
    </reaction>
</comment>
<dbReference type="AlphaFoldDB" id="B3RST7"/>
<name>B3RST7_TRIAD</name>
<dbReference type="Pfam" id="PF00201">
    <property type="entry name" value="UDPGT"/>
    <property type="match status" value="1"/>
</dbReference>
<evidence type="ECO:0000256" key="3">
    <source>
        <dbReference type="ARBA" id="ARBA00022679"/>
    </source>
</evidence>
<dbReference type="InterPro" id="IPR002213">
    <property type="entry name" value="UDP_glucos_trans"/>
</dbReference>
<dbReference type="eggNOG" id="KOG1192">
    <property type="taxonomic scope" value="Eukaryota"/>
</dbReference>
<dbReference type="EMBL" id="DS985243">
    <property type="protein sequence ID" value="EDV26583.1"/>
    <property type="molecule type" value="Genomic_DNA"/>
</dbReference>
<keyword evidence="5" id="KW-0472">Membrane</keyword>
<dbReference type="HOGENOM" id="CLU_012949_3_1_1"/>
<dbReference type="GO" id="GO:0016020">
    <property type="term" value="C:membrane"/>
    <property type="evidence" value="ECO:0007669"/>
    <property type="project" value="UniProtKB-SubCell"/>
</dbReference>
<dbReference type="SUPFAM" id="SSF53756">
    <property type="entry name" value="UDP-Glycosyltransferase/glycogen phosphorylase"/>
    <property type="match status" value="1"/>
</dbReference>
<dbReference type="CTD" id="6752311"/>
<reference evidence="6 7" key="1">
    <citation type="journal article" date="2008" name="Nature">
        <title>The Trichoplax genome and the nature of placozoans.</title>
        <authorList>
            <person name="Srivastava M."/>
            <person name="Begovic E."/>
            <person name="Chapman J."/>
            <person name="Putnam N.H."/>
            <person name="Hellsten U."/>
            <person name="Kawashima T."/>
            <person name="Kuo A."/>
            <person name="Mitros T."/>
            <person name="Salamov A."/>
            <person name="Carpenter M.L."/>
            <person name="Signorovitch A.Y."/>
            <person name="Moreno M.A."/>
            <person name="Kamm K."/>
            <person name="Grimwood J."/>
            <person name="Schmutz J."/>
            <person name="Shapiro H."/>
            <person name="Grigoriev I.V."/>
            <person name="Buss L.W."/>
            <person name="Schierwater B."/>
            <person name="Dellaporta S.L."/>
            <person name="Rokhsar D.S."/>
        </authorList>
    </citation>
    <scope>NUCLEOTIDE SEQUENCE [LARGE SCALE GENOMIC DNA]</scope>
    <source>
        <strain evidence="6 7">Grell-BS-1999</strain>
    </source>
</reference>
<dbReference type="GO" id="GO:0015020">
    <property type="term" value="F:glucuronosyltransferase activity"/>
    <property type="evidence" value="ECO:0007669"/>
    <property type="project" value="UniProtKB-EC"/>
</dbReference>
<feature type="signal peptide" evidence="5">
    <location>
        <begin position="1"/>
        <end position="24"/>
    </location>
</feature>
<evidence type="ECO:0000256" key="1">
    <source>
        <dbReference type="ARBA" id="ARBA00009995"/>
    </source>
</evidence>
<dbReference type="GeneID" id="6752311"/>
<dbReference type="RefSeq" id="XP_002110579.1">
    <property type="nucleotide sequence ID" value="XM_002110543.1"/>
</dbReference>
<comment type="subcellular location">
    <subcellularLocation>
        <location evidence="5">Membrane</location>
        <topology evidence="5">Single-pass membrane protein</topology>
    </subcellularLocation>
</comment>
<dbReference type="PROSITE" id="PS00375">
    <property type="entry name" value="UDPGT"/>
    <property type="match status" value="1"/>
</dbReference>
<feature type="chain" id="PRO_5005122914" description="UDP-glucuronosyltransferase" evidence="5">
    <location>
        <begin position="25"/>
        <end position="511"/>
    </location>
</feature>
<keyword evidence="2 4" id="KW-0328">Glycosyltransferase</keyword>
<dbReference type="PANTHER" id="PTHR48043">
    <property type="entry name" value="EG:EG0003.4 PROTEIN-RELATED"/>
    <property type="match status" value="1"/>
</dbReference>
<dbReference type="InterPro" id="IPR035595">
    <property type="entry name" value="UDP_glycos_trans_CS"/>
</dbReference>
<dbReference type="OMA" id="MRASNSW"/>
<keyword evidence="5" id="KW-0812">Transmembrane</keyword>
<evidence type="ECO:0000313" key="6">
    <source>
        <dbReference type="EMBL" id="EDV26583.1"/>
    </source>
</evidence>
<evidence type="ECO:0000256" key="5">
    <source>
        <dbReference type="RuleBase" id="RU362059"/>
    </source>
</evidence>
<dbReference type="CDD" id="cd03784">
    <property type="entry name" value="GT1_Gtf-like"/>
    <property type="match status" value="1"/>
</dbReference>
<dbReference type="GO" id="GO:0008194">
    <property type="term" value="F:UDP-glycosyltransferase activity"/>
    <property type="evidence" value="ECO:0000318"/>
    <property type="project" value="GO_Central"/>
</dbReference>
<dbReference type="KEGG" id="tad:TRIADDRAFT_54725"/>
<dbReference type="InParanoid" id="B3RST7"/>
<comment type="similarity">
    <text evidence="1 4">Belongs to the UDP-glycosyltransferase family.</text>
</comment>
<keyword evidence="3 4" id="KW-0808">Transferase</keyword>
<gene>
    <name evidence="6" type="ORF">TRIADDRAFT_54725</name>
</gene>
<dbReference type="Proteomes" id="UP000009022">
    <property type="component" value="Unassembled WGS sequence"/>
</dbReference>
<dbReference type="EC" id="2.4.1.17" evidence="5"/>
<feature type="transmembrane region" description="Helical" evidence="5">
    <location>
        <begin position="479"/>
        <end position="502"/>
    </location>
</feature>
<proteinExistence type="inferred from homology"/>
<evidence type="ECO:0000256" key="4">
    <source>
        <dbReference type="RuleBase" id="RU003718"/>
    </source>
</evidence>
<dbReference type="InterPro" id="IPR050271">
    <property type="entry name" value="UDP-glycosyltransferase"/>
</dbReference>
<accession>B3RST7</accession>
<dbReference type="STRING" id="10228.B3RST7"/>
<keyword evidence="5" id="KW-0732">Signal</keyword>
<keyword evidence="5" id="KW-1133">Transmembrane helix</keyword>
<evidence type="ECO:0000256" key="2">
    <source>
        <dbReference type="ARBA" id="ARBA00022676"/>
    </source>
</evidence>
<organism evidence="6 7">
    <name type="scientific">Trichoplax adhaerens</name>
    <name type="common">Trichoplax reptans</name>
    <dbReference type="NCBI Taxonomy" id="10228"/>
    <lineage>
        <taxon>Eukaryota</taxon>
        <taxon>Metazoa</taxon>
        <taxon>Placozoa</taxon>
        <taxon>Uniplacotomia</taxon>
        <taxon>Trichoplacea</taxon>
        <taxon>Trichoplacidae</taxon>
        <taxon>Trichoplax</taxon>
    </lineage>
</organism>
<evidence type="ECO:0000313" key="7">
    <source>
        <dbReference type="Proteomes" id="UP000009022"/>
    </source>
</evidence>
<dbReference type="Gene3D" id="3.40.50.2000">
    <property type="entry name" value="Glycogen Phosphorylase B"/>
    <property type="match status" value="1"/>
</dbReference>
<dbReference type="PANTHER" id="PTHR48043:SF145">
    <property type="entry name" value="FI06409P-RELATED"/>
    <property type="match status" value="1"/>
</dbReference>
<dbReference type="FunCoup" id="B3RST7">
    <property type="interactions" value="321"/>
</dbReference>
<protein>
    <recommendedName>
        <fullName evidence="5">UDP-glucuronosyltransferase</fullName>
        <ecNumber evidence="5">2.4.1.17</ecNumber>
    </recommendedName>
</protein>